<dbReference type="AlphaFoldDB" id="A0AAW8AS48"/>
<protein>
    <submittedName>
        <fullName evidence="4">BamA/TamA family outer membrane protein</fullName>
    </submittedName>
</protein>
<feature type="non-terminal residue" evidence="4">
    <location>
        <position position="83"/>
    </location>
</feature>
<dbReference type="Proteomes" id="UP001244490">
    <property type="component" value="Unassembled WGS sequence"/>
</dbReference>
<feature type="non-terminal residue" evidence="4">
    <location>
        <position position="1"/>
    </location>
</feature>
<comment type="caution">
    <text evidence="4">The sequence shown here is derived from an EMBL/GenBank/DDBJ whole genome shotgun (WGS) entry which is preliminary data.</text>
</comment>
<evidence type="ECO:0000256" key="1">
    <source>
        <dbReference type="ARBA" id="ARBA00004370"/>
    </source>
</evidence>
<dbReference type="Gene3D" id="2.40.160.50">
    <property type="entry name" value="membrane protein fhac: a member of the omp85/tpsb transporter family"/>
    <property type="match status" value="1"/>
</dbReference>
<feature type="domain" description="Bacterial surface antigen (D15)" evidence="3">
    <location>
        <begin position="5"/>
        <end position="76"/>
    </location>
</feature>
<evidence type="ECO:0000313" key="4">
    <source>
        <dbReference type="EMBL" id="MDP0971601.1"/>
    </source>
</evidence>
<evidence type="ECO:0000313" key="5">
    <source>
        <dbReference type="Proteomes" id="UP001244490"/>
    </source>
</evidence>
<sequence length="83" mass="9318">QFGQHSNAVPLTVGWQRDSRDSIISPLKGRYQRVNLELSPLGDARFARLNLQFQQYFDITNKITLGVNSELGWGTGVAGRPYP</sequence>
<name>A0AAW8AS48_KLEPN</name>
<gene>
    <name evidence="4" type="ORF">Q6294_32170</name>
</gene>
<keyword evidence="2" id="KW-0472">Membrane</keyword>
<dbReference type="RefSeq" id="WP_305202641.1">
    <property type="nucleotide sequence ID" value="NZ_JAUUIA010000965.1"/>
</dbReference>
<evidence type="ECO:0000259" key="3">
    <source>
        <dbReference type="Pfam" id="PF01103"/>
    </source>
</evidence>
<evidence type="ECO:0000256" key="2">
    <source>
        <dbReference type="ARBA" id="ARBA00023136"/>
    </source>
</evidence>
<dbReference type="InterPro" id="IPR000184">
    <property type="entry name" value="Bac_surfAg_D15"/>
</dbReference>
<organism evidence="4 5">
    <name type="scientific">Klebsiella pneumoniae</name>
    <dbReference type="NCBI Taxonomy" id="573"/>
    <lineage>
        <taxon>Bacteria</taxon>
        <taxon>Pseudomonadati</taxon>
        <taxon>Pseudomonadota</taxon>
        <taxon>Gammaproteobacteria</taxon>
        <taxon>Enterobacterales</taxon>
        <taxon>Enterobacteriaceae</taxon>
        <taxon>Klebsiella/Raoultella group</taxon>
        <taxon>Klebsiella</taxon>
        <taxon>Klebsiella pneumoniae complex</taxon>
    </lineage>
</organism>
<reference evidence="4" key="1">
    <citation type="submission" date="2023-07" db="EMBL/GenBank/DDBJ databases">
        <authorList>
            <person name="Peng Z."/>
        </authorList>
    </citation>
    <scope>NUCLEOTIDE SEQUENCE</scope>
    <source>
        <strain evidence="4">KP219</strain>
    </source>
</reference>
<comment type="subcellular location">
    <subcellularLocation>
        <location evidence="1">Membrane</location>
    </subcellularLocation>
</comment>
<dbReference type="GO" id="GO:0019867">
    <property type="term" value="C:outer membrane"/>
    <property type="evidence" value="ECO:0007669"/>
    <property type="project" value="InterPro"/>
</dbReference>
<accession>A0AAW8AS48</accession>
<proteinExistence type="predicted"/>
<dbReference type="Pfam" id="PF01103">
    <property type="entry name" value="Omp85"/>
    <property type="match status" value="1"/>
</dbReference>
<dbReference type="EMBL" id="JAUUIA010000965">
    <property type="protein sequence ID" value="MDP0971601.1"/>
    <property type="molecule type" value="Genomic_DNA"/>
</dbReference>